<accession>A0A9D4JKI9</accession>
<dbReference type="EMBL" id="JAIWYP010000006">
    <property type="protein sequence ID" value="KAH3810787.1"/>
    <property type="molecule type" value="Genomic_DNA"/>
</dbReference>
<reference evidence="1" key="1">
    <citation type="journal article" date="2019" name="bioRxiv">
        <title>The Genome of the Zebra Mussel, Dreissena polymorpha: A Resource for Invasive Species Research.</title>
        <authorList>
            <person name="McCartney M.A."/>
            <person name="Auch B."/>
            <person name="Kono T."/>
            <person name="Mallez S."/>
            <person name="Zhang Y."/>
            <person name="Obille A."/>
            <person name="Becker A."/>
            <person name="Abrahante J.E."/>
            <person name="Garbe J."/>
            <person name="Badalamenti J.P."/>
            <person name="Herman A."/>
            <person name="Mangelson H."/>
            <person name="Liachko I."/>
            <person name="Sullivan S."/>
            <person name="Sone E.D."/>
            <person name="Koren S."/>
            <person name="Silverstein K.A.T."/>
            <person name="Beckman K.B."/>
            <person name="Gohl D.M."/>
        </authorList>
    </citation>
    <scope>NUCLEOTIDE SEQUENCE</scope>
    <source>
        <strain evidence="1">Duluth1</strain>
        <tissue evidence="1">Whole animal</tissue>
    </source>
</reference>
<organism evidence="1 2">
    <name type="scientific">Dreissena polymorpha</name>
    <name type="common">Zebra mussel</name>
    <name type="synonym">Mytilus polymorpha</name>
    <dbReference type="NCBI Taxonomy" id="45954"/>
    <lineage>
        <taxon>Eukaryota</taxon>
        <taxon>Metazoa</taxon>
        <taxon>Spiralia</taxon>
        <taxon>Lophotrochozoa</taxon>
        <taxon>Mollusca</taxon>
        <taxon>Bivalvia</taxon>
        <taxon>Autobranchia</taxon>
        <taxon>Heteroconchia</taxon>
        <taxon>Euheterodonta</taxon>
        <taxon>Imparidentia</taxon>
        <taxon>Neoheterodontei</taxon>
        <taxon>Myida</taxon>
        <taxon>Dreissenoidea</taxon>
        <taxon>Dreissenidae</taxon>
        <taxon>Dreissena</taxon>
    </lineage>
</organism>
<sequence>MDGGKSYKAPVPDPSTGLDLSKLLVPDADISKLSLTMPSSSTHTAVPLSLLENWELRERRSIGLANQLDLMAATALGLANTSYFHWSGHFIRECPTRYSSHSVIHWSTCLRPETTTDFLCM</sequence>
<keyword evidence="2" id="KW-1185">Reference proteome</keyword>
<reference evidence="1" key="2">
    <citation type="submission" date="2020-11" db="EMBL/GenBank/DDBJ databases">
        <authorList>
            <person name="McCartney M.A."/>
            <person name="Auch B."/>
            <person name="Kono T."/>
            <person name="Mallez S."/>
            <person name="Becker A."/>
            <person name="Gohl D.M."/>
            <person name="Silverstein K.A.T."/>
            <person name="Koren S."/>
            <person name="Bechman K.B."/>
            <person name="Herman A."/>
            <person name="Abrahante J.E."/>
            <person name="Garbe J."/>
        </authorList>
    </citation>
    <scope>NUCLEOTIDE SEQUENCE</scope>
    <source>
        <strain evidence="1">Duluth1</strain>
        <tissue evidence="1">Whole animal</tissue>
    </source>
</reference>
<evidence type="ECO:0000313" key="1">
    <source>
        <dbReference type="EMBL" id="KAH3810787.1"/>
    </source>
</evidence>
<comment type="caution">
    <text evidence="1">The sequence shown here is derived from an EMBL/GenBank/DDBJ whole genome shotgun (WGS) entry which is preliminary data.</text>
</comment>
<evidence type="ECO:0000313" key="2">
    <source>
        <dbReference type="Proteomes" id="UP000828390"/>
    </source>
</evidence>
<protein>
    <submittedName>
        <fullName evidence="1">Uncharacterized protein</fullName>
    </submittedName>
</protein>
<name>A0A9D4JKI9_DREPO</name>
<dbReference type="Proteomes" id="UP000828390">
    <property type="component" value="Unassembled WGS sequence"/>
</dbReference>
<gene>
    <name evidence="1" type="ORF">DPMN_139185</name>
</gene>
<proteinExistence type="predicted"/>
<dbReference type="AlphaFoldDB" id="A0A9D4JKI9"/>